<evidence type="ECO:0000313" key="2">
    <source>
        <dbReference type="Proteomes" id="UP000053586"/>
    </source>
</evidence>
<sequence length="77" mass="8426">MASIIITAMTQITAQGCVIQLIITRVSHFNTFAQHPLWRVIIKTQTTQLSLIDTKQVNGAWGGGWSGPGPIQSFTED</sequence>
<name>H5TEJ1_9ALTE</name>
<protein>
    <submittedName>
        <fullName evidence="1">Uncharacterized protein</fullName>
    </submittedName>
</protein>
<dbReference type="AlphaFoldDB" id="H5TEJ1"/>
<reference evidence="1 2" key="1">
    <citation type="journal article" date="2012" name="J. Bacteriol.">
        <title>Genome sequence of proteorhodopsin-containing sea ice bacterium Glaciecola punicea ACAM 611T.</title>
        <authorList>
            <person name="Qin Q.-L."/>
            <person name="Xie B.-B."/>
            <person name="Shu Y.-L."/>
            <person name="Rong J.-C."/>
            <person name="Zhao D.-L."/>
            <person name="Zhang X.-Y."/>
            <person name="Chen X.-L."/>
            <person name="Zhou B.-C."/>
            <person name="Zhanga Y.-Z."/>
        </authorList>
    </citation>
    <scope>NUCLEOTIDE SEQUENCE [LARGE SCALE GENOMIC DNA]</scope>
    <source>
        <strain evidence="1 2">ACAM 611</strain>
    </source>
</reference>
<dbReference type="Proteomes" id="UP000053586">
    <property type="component" value="Unassembled WGS sequence"/>
</dbReference>
<accession>H5TEJ1</accession>
<reference evidence="1 2" key="2">
    <citation type="journal article" date="2017" name="Antonie Van Leeuwenhoek">
        <title>Rhizobium rhizosphaerae sp. nov., a novel species isolated from rice rhizosphere.</title>
        <authorList>
            <person name="Zhao J.J."/>
            <person name="Zhang J."/>
            <person name="Zhang R.J."/>
            <person name="Zhang C.W."/>
            <person name="Yin H.Q."/>
            <person name="Zhang X.X."/>
        </authorList>
    </citation>
    <scope>NUCLEOTIDE SEQUENCE [LARGE SCALE GENOMIC DNA]</scope>
    <source>
        <strain evidence="1 2">ACAM 611</strain>
    </source>
</reference>
<dbReference type="STRING" id="56804.BAE46_04565"/>
<dbReference type="EMBL" id="BAET01000031">
    <property type="protein sequence ID" value="GAB56718.1"/>
    <property type="molecule type" value="Genomic_DNA"/>
</dbReference>
<dbReference type="RefSeq" id="WP_006007171.1">
    <property type="nucleotide sequence ID" value="NZ_BAET01000031.1"/>
</dbReference>
<proteinExistence type="predicted"/>
<gene>
    <name evidence="1" type="ORF">GPUN_2603</name>
</gene>
<keyword evidence="2" id="KW-1185">Reference proteome</keyword>
<evidence type="ECO:0000313" key="1">
    <source>
        <dbReference type="EMBL" id="GAB56718.1"/>
    </source>
</evidence>
<comment type="caution">
    <text evidence="1">The sequence shown here is derived from an EMBL/GenBank/DDBJ whole genome shotgun (WGS) entry which is preliminary data.</text>
</comment>
<organism evidence="1 2">
    <name type="scientific">Glaciecola punicea ACAM 611</name>
    <dbReference type="NCBI Taxonomy" id="1121923"/>
    <lineage>
        <taxon>Bacteria</taxon>
        <taxon>Pseudomonadati</taxon>
        <taxon>Pseudomonadota</taxon>
        <taxon>Gammaproteobacteria</taxon>
        <taxon>Alteromonadales</taxon>
        <taxon>Alteromonadaceae</taxon>
        <taxon>Glaciecola</taxon>
    </lineage>
</organism>